<evidence type="ECO:0000256" key="1">
    <source>
        <dbReference type="SAM" id="MobiDB-lite"/>
    </source>
</evidence>
<feature type="compositionally biased region" description="Polar residues" evidence="1">
    <location>
        <begin position="15"/>
        <end position="32"/>
    </location>
</feature>
<feature type="compositionally biased region" description="Basic residues" evidence="1">
    <location>
        <begin position="127"/>
        <end position="137"/>
    </location>
</feature>
<keyword evidence="3" id="KW-1185">Reference proteome</keyword>
<dbReference type="RefSeq" id="WP_160130888.1">
    <property type="nucleotide sequence ID" value="NZ_CP019288.1"/>
</dbReference>
<protein>
    <submittedName>
        <fullName evidence="2">Uncharacterized protein</fullName>
    </submittedName>
</protein>
<dbReference type="AlphaFoldDB" id="A0A7L4ZR33"/>
<evidence type="ECO:0000313" key="3">
    <source>
        <dbReference type="Proteomes" id="UP000464657"/>
    </source>
</evidence>
<feature type="region of interest" description="Disordered" evidence="1">
    <location>
        <begin position="84"/>
        <end position="137"/>
    </location>
</feature>
<proteinExistence type="predicted"/>
<sequence length="285" mass="33013">MNTHADKKKEHKHQSAANVITKKQSGNISTFQFVDNRPEAITQRKLRDKITNGTHETQSKIIEEISENITQLKTTNITTSNDVVQLGKGDEDRKRKRKSAKNKTKRKRAKKPGDESDEAWLPSSQQQKHRSTFSKALRRRVITSGALRNKNRMYVCPGCGMPLADRKGREIRTYFISKKKKKRHNIVSGQLDHYPKWSGRLKKLKKKRKNDAQIRTDHDDPSRLRPLCLRCNASHKFEKTKDLPEDGYSDQEYHSDDNERDKEIWKKFRKDDDDNSGSGAGSLMT</sequence>
<organism evidence="2 3">
    <name type="scientific">Kordia antarctica</name>
    <dbReference type="NCBI Taxonomy" id="1218801"/>
    <lineage>
        <taxon>Bacteria</taxon>
        <taxon>Pseudomonadati</taxon>
        <taxon>Bacteroidota</taxon>
        <taxon>Flavobacteriia</taxon>
        <taxon>Flavobacteriales</taxon>
        <taxon>Flavobacteriaceae</taxon>
        <taxon>Kordia</taxon>
    </lineage>
</organism>
<dbReference type="EMBL" id="CP019288">
    <property type="protein sequence ID" value="QHI38334.1"/>
    <property type="molecule type" value="Genomic_DNA"/>
</dbReference>
<feature type="region of interest" description="Disordered" evidence="1">
    <location>
        <begin position="240"/>
        <end position="260"/>
    </location>
</feature>
<evidence type="ECO:0000313" key="2">
    <source>
        <dbReference type="EMBL" id="QHI38334.1"/>
    </source>
</evidence>
<feature type="compositionally biased region" description="Basic residues" evidence="1">
    <location>
        <begin position="94"/>
        <end position="110"/>
    </location>
</feature>
<accession>A0A7L4ZR33</accession>
<gene>
    <name evidence="2" type="ORF">IMCC3317_37250</name>
</gene>
<dbReference type="Proteomes" id="UP000464657">
    <property type="component" value="Chromosome"/>
</dbReference>
<feature type="region of interest" description="Disordered" evidence="1">
    <location>
        <begin position="1"/>
        <end position="32"/>
    </location>
</feature>
<dbReference type="KEGG" id="kan:IMCC3317_37250"/>
<name>A0A7L4ZR33_9FLAO</name>
<feature type="compositionally biased region" description="Basic and acidic residues" evidence="1">
    <location>
        <begin position="251"/>
        <end position="260"/>
    </location>
</feature>
<dbReference type="OrthoDB" id="1334213at2"/>
<reference evidence="2 3" key="1">
    <citation type="journal article" date="2013" name="Int. J. Syst. Evol. Microbiol.">
        <title>Kordia antarctica sp. nov., isolated from Antarctic seawater.</title>
        <authorList>
            <person name="Baek K."/>
            <person name="Choi A."/>
            <person name="Kang I."/>
            <person name="Lee K."/>
            <person name="Cho J.C."/>
        </authorList>
    </citation>
    <scope>NUCLEOTIDE SEQUENCE [LARGE SCALE GENOMIC DNA]</scope>
    <source>
        <strain evidence="2 3">IMCC3317</strain>
    </source>
</reference>